<evidence type="ECO:0000256" key="3">
    <source>
        <dbReference type="SAM" id="MobiDB-lite"/>
    </source>
</evidence>
<dbReference type="GO" id="GO:0016787">
    <property type="term" value="F:hydrolase activity"/>
    <property type="evidence" value="ECO:0007669"/>
    <property type="project" value="UniProtKB-KW"/>
</dbReference>
<gene>
    <name evidence="4" type="ORF">chiPu_0025575</name>
</gene>
<accession>A0A401TG89</accession>
<dbReference type="InterPro" id="IPR033199">
    <property type="entry name" value="DDAH-like"/>
</dbReference>
<dbReference type="Gene3D" id="3.75.10.10">
    <property type="entry name" value="L-arginine/glycine Amidinotransferase, Chain A"/>
    <property type="match status" value="1"/>
</dbReference>
<dbReference type="OrthoDB" id="10016839at2759"/>
<dbReference type="SUPFAM" id="SSF55909">
    <property type="entry name" value="Pentein"/>
    <property type="match status" value="1"/>
</dbReference>
<sequence length="157" mass="16996">IRCEDYCNYDSREKVQFPPGAMALFGKYTHAIVRGIPAGVGVKDGEDSEGCGLDAAKLHRQLGVYTGVLRQKLGLQVIELPASEQPGLPLSLCVEDIVVVQGDTALLTRPADPDRRKEVRERERDRDGSGGTPSPVSPSLLPHFADARCVSQTKTDP</sequence>
<feature type="compositionally biased region" description="Low complexity" evidence="3">
    <location>
        <begin position="132"/>
        <end position="142"/>
    </location>
</feature>
<keyword evidence="5" id="KW-1185">Reference proteome</keyword>
<evidence type="ECO:0000256" key="1">
    <source>
        <dbReference type="ARBA" id="ARBA00008532"/>
    </source>
</evidence>
<dbReference type="STRING" id="137246.A0A401TG89"/>
<comment type="caution">
    <text evidence="4">The sequence shown here is derived from an EMBL/GenBank/DDBJ whole genome shotgun (WGS) entry which is preliminary data.</text>
</comment>
<protein>
    <submittedName>
        <fullName evidence="4">Uncharacterized protein</fullName>
    </submittedName>
</protein>
<feature type="compositionally biased region" description="Basic and acidic residues" evidence="3">
    <location>
        <begin position="111"/>
        <end position="128"/>
    </location>
</feature>
<feature type="region of interest" description="Disordered" evidence="3">
    <location>
        <begin position="108"/>
        <end position="157"/>
    </location>
</feature>
<evidence type="ECO:0000256" key="2">
    <source>
        <dbReference type="ARBA" id="ARBA00022801"/>
    </source>
</evidence>
<dbReference type="PANTHER" id="PTHR12737">
    <property type="entry name" value="DIMETHYLARGININE DIMETHYLAMINOHYDROLASE"/>
    <property type="match status" value="1"/>
</dbReference>
<dbReference type="AlphaFoldDB" id="A0A401TG89"/>
<dbReference type="Proteomes" id="UP000287033">
    <property type="component" value="Unassembled WGS sequence"/>
</dbReference>
<reference evidence="4 5" key="1">
    <citation type="journal article" date="2018" name="Nat. Ecol. Evol.">
        <title>Shark genomes provide insights into elasmobranch evolution and the origin of vertebrates.</title>
        <authorList>
            <person name="Hara Y"/>
            <person name="Yamaguchi K"/>
            <person name="Onimaru K"/>
            <person name="Kadota M"/>
            <person name="Koyanagi M"/>
            <person name="Keeley SD"/>
            <person name="Tatsumi K"/>
            <person name="Tanaka K"/>
            <person name="Motone F"/>
            <person name="Kageyama Y"/>
            <person name="Nozu R"/>
            <person name="Adachi N"/>
            <person name="Nishimura O"/>
            <person name="Nakagawa R"/>
            <person name="Tanegashima C"/>
            <person name="Kiyatake I"/>
            <person name="Matsumoto R"/>
            <person name="Murakumo K"/>
            <person name="Nishida K"/>
            <person name="Terakita A"/>
            <person name="Kuratani S"/>
            <person name="Sato K"/>
            <person name="Hyodo S Kuraku.S."/>
        </authorList>
    </citation>
    <scope>NUCLEOTIDE SEQUENCE [LARGE SCALE GENOMIC DNA]</scope>
</reference>
<comment type="similarity">
    <text evidence="1">Belongs to the DDAH family.</text>
</comment>
<organism evidence="4 5">
    <name type="scientific">Chiloscyllium punctatum</name>
    <name type="common">Brownbanded bambooshark</name>
    <name type="synonym">Hemiscyllium punctatum</name>
    <dbReference type="NCBI Taxonomy" id="137246"/>
    <lineage>
        <taxon>Eukaryota</taxon>
        <taxon>Metazoa</taxon>
        <taxon>Chordata</taxon>
        <taxon>Craniata</taxon>
        <taxon>Vertebrata</taxon>
        <taxon>Chondrichthyes</taxon>
        <taxon>Elasmobranchii</taxon>
        <taxon>Galeomorphii</taxon>
        <taxon>Galeoidea</taxon>
        <taxon>Orectolobiformes</taxon>
        <taxon>Hemiscylliidae</taxon>
        <taxon>Chiloscyllium</taxon>
    </lineage>
</organism>
<evidence type="ECO:0000313" key="4">
    <source>
        <dbReference type="EMBL" id="GCC41648.1"/>
    </source>
</evidence>
<dbReference type="EMBL" id="BEZZ01061407">
    <property type="protein sequence ID" value="GCC41648.1"/>
    <property type="molecule type" value="Genomic_DNA"/>
</dbReference>
<keyword evidence="2" id="KW-0378">Hydrolase</keyword>
<proteinExistence type="inferred from homology"/>
<name>A0A401TG89_CHIPU</name>
<dbReference type="PANTHER" id="PTHR12737:SF16">
    <property type="entry name" value="N(G),N(G)-DIMETHYLARGININE DIMETHYLAMINOHYDROLASE 2"/>
    <property type="match status" value="1"/>
</dbReference>
<feature type="non-terminal residue" evidence="4">
    <location>
        <position position="1"/>
    </location>
</feature>
<evidence type="ECO:0000313" key="5">
    <source>
        <dbReference type="Proteomes" id="UP000287033"/>
    </source>
</evidence>